<proteinExistence type="predicted"/>
<dbReference type="AlphaFoldDB" id="A0A8S2FHS3"/>
<organism evidence="1 3">
    <name type="scientific">Didymodactylos carnosus</name>
    <dbReference type="NCBI Taxonomy" id="1234261"/>
    <lineage>
        <taxon>Eukaryota</taxon>
        <taxon>Metazoa</taxon>
        <taxon>Spiralia</taxon>
        <taxon>Gnathifera</taxon>
        <taxon>Rotifera</taxon>
        <taxon>Eurotatoria</taxon>
        <taxon>Bdelloidea</taxon>
        <taxon>Philodinida</taxon>
        <taxon>Philodinidae</taxon>
        <taxon>Didymodactylos</taxon>
    </lineage>
</organism>
<dbReference type="EMBL" id="CAJOBA010053216">
    <property type="protein sequence ID" value="CAF4262765.1"/>
    <property type="molecule type" value="Genomic_DNA"/>
</dbReference>
<evidence type="ECO:0000313" key="3">
    <source>
        <dbReference type="Proteomes" id="UP000677228"/>
    </source>
</evidence>
<accession>A0A8S2FHS3</accession>
<comment type="caution">
    <text evidence="1">The sequence shown here is derived from an EMBL/GenBank/DDBJ whole genome shotgun (WGS) entry which is preliminary data.</text>
</comment>
<dbReference type="Proteomes" id="UP000682733">
    <property type="component" value="Unassembled WGS sequence"/>
</dbReference>
<evidence type="ECO:0000313" key="2">
    <source>
        <dbReference type="EMBL" id="CAF4262765.1"/>
    </source>
</evidence>
<evidence type="ECO:0000313" key="1">
    <source>
        <dbReference type="EMBL" id="CAF1470820.1"/>
    </source>
</evidence>
<dbReference type="EMBL" id="CAJNOK010031325">
    <property type="protein sequence ID" value="CAF1470820.1"/>
    <property type="molecule type" value="Genomic_DNA"/>
</dbReference>
<name>A0A8S2FHS3_9BILA</name>
<sequence length="76" mass="9226">MILAEDVCRKRDYYSLKILKNDDILERDEVESLMSEKRFYKSGNLYDLDLMNHYDSNALFWNNSSSKIRKALWNWI</sequence>
<gene>
    <name evidence="1" type="ORF">OVA965_LOCUS35647</name>
    <name evidence="2" type="ORF">TMI583_LOCUS36621</name>
</gene>
<reference evidence="1" key="1">
    <citation type="submission" date="2021-02" db="EMBL/GenBank/DDBJ databases">
        <authorList>
            <person name="Nowell W R."/>
        </authorList>
    </citation>
    <scope>NUCLEOTIDE SEQUENCE</scope>
</reference>
<dbReference type="Proteomes" id="UP000677228">
    <property type="component" value="Unassembled WGS sequence"/>
</dbReference>
<protein>
    <submittedName>
        <fullName evidence="1">Uncharacterized protein</fullName>
    </submittedName>
</protein>